<comment type="caution">
    <text evidence="1">The sequence shown here is derived from an EMBL/GenBank/DDBJ whole genome shotgun (WGS) entry which is preliminary data.</text>
</comment>
<reference evidence="1" key="1">
    <citation type="submission" date="2021-06" db="EMBL/GenBank/DDBJ databases">
        <authorList>
            <person name="Kallberg Y."/>
            <person name="Tangrot J."/>
            <person name="Rosling A."/>
        </authorList>
    </citation>
    <scope>NUCLEOTIDE SEQUENCE</scope>
    <source>
        <strain evidence="1">MT106</strain>
    </source>
</reference>
<dbReference type="Proteomes" id="UP000789831">
    <property type="component" value="Unassembled WGS sequence"/>
</dbReference>
<keyword evidence="2" id="KW-1185">Reference proteome</keyword>
<accession>A0A9N9GC94</accession>
<dbReference type="EMBL" id="CAJVPL010001912">
    <property type="protein sequence ID" value="CAG8592309.1"/>
    <property type="molecule type" value="Genomic_DNA"/>
</dbReference>
<dbReference type="OrthoDB" id="2309532at2759"/>
<organism evidence="1 2">
    <name type="scientific">Ambispora gerdemannii</name>
    <dbReference type="NCBI Taxonomy" id="144530"/>
    <lineage>
        <taxon>Eukaryota</taxon>
        <taxon>Fungi</taxon>
        <taxon>Fungi incertae sedis</taxon>
        <taxon>Mucoromycota</taxon>
        <taxon>Glomeromycotina</taxon>
        <taxon>Glomeromycetes</taxon>
        <taxon>Archaeosporales</taxon>
        <taxon>Ambisporaceae</taxon>
        <taxon>Ambispora</taxon>
    </lineage>
</organism>
<name>A0A9N9GC94_9GLOM</name>
<evidence type="ECO:0000313" key="2">
    <source>
        <dbReference type="Proteomes" id="UP000789831"/>
    </source>
</evidence>
<protein>
    <submittedName>
        <fullName evidence="1">3562_t:CDS:1</fullName>
    </submittedName>
</protein>
<evidence type="ECO:0000313" key="1">
    <source>
        <dbReference type="EMBL" id="CAG8592309.1"/>
    </source>
</evidence>
<sequence length="160" mass="17623">MSNVFHSLIRKVQQPSVAILARKCTPGQLPAFLQDPHIATLVLRASRKDMPLIIIQWNDAGFNDVPAVPNCRNGIPGQTKEAIIANIVAGNATNFDNTVFRFSSCTAVGAWERPGNKLECLTSATQQLESPDIAKQGSKSKRFIMPLILRDKNHVKFVDD</sequence>
<gene>
    <name evidence="1" type="ORF">AGERDE_LOCUS8670</name>
</gene>
<dbReference type="AlphaFoldDB" id="A0A9N9GC94"/>
<proteinExistence type="predicted"/>